<dbReference type="RefSeq" id="WP_282001775.1">
    <property type="nucleotide sequence ID" value="NZ_AP027151.1"/>
</dbReference>
<evidence type="ECO:0000256" key="8">
    <source>
        <dbReference type="SAM" id="Phobius"/>
    </source>
</evidence>
<feature type="domain" description="Glycosyltransferase 2-like" evidence="9">
    <location>
        <begin position="5"/>
        <end position="166"/>
    </location>
</feature>
<evidence type="ECO:0000256" key="4">
    <source>
        <dbReference type="ARBA" id="ARBA00022692"/>
    </source>
</evidence>
<keyword evidence="11" id="KW-1185">Reference proteome</keyword>
<keyword evidence="3 10" id="KW-0808">Transferase</keyword>
<dbReference type="InterPro" id="IPR029044">
    <property type="entry name" value="Nucleotide-diphossugar_trans"/>
</dbReference>
<dbReference type="Proteomes" id="UP001317705">
    <property type="component" value="Chromosome"/>
</dbReference>
<sequence length="315" mass="34969">MVDLSIVVPIYNEEDNVTPLHDRVVAALGDSGLDYELILVDDGSSDGTFPLLRELAARDRRVKVIRFRRNFGQTAAMAAGFAAAAGRVIVPMDGDLQNDPADIPMLCAKIDEGYDVVSGWRKNRQDTFINRRLPSIIANSLISRMTGVHLHDYGCTLKAYRREVLDGVNLYGEMHRFVPALASQVGARVAELPVRHHPRLHGTSKYGISRTTRVVLDLMTVKFLLTYSTKPIQLFGKWGIYTILAGVVSGGLTLYMKLFEGVSMNRNPLLILTAFLLFAGVQFIALGLLGEVNARTYYEAQGKPIYAVRERLNLD</sequence>
<dbReference type="Pfam" id="PF00535">
    <property type="entry name" value="Glycos_transf_2"/>
    <property type="match status" value="1"/>
</dbReference>
<dbReference type="Gene3D" id="3.90.550.10">
    <property type="entry name" value="Spore Coat Polysaccharide Biosynthesis Protein SpsA, Chain A"/>
    <property type="match status" value="1"/>
</dbReference>
<gene>
    <name evidence="10" type="ORF">GURASL_06760</name>
</gene>
<evidence type="ECO:0000256" key="2">
    <source>
        <dbReference type="ARBA" id="ARBA00022676"/>
    </source>
</evidence>
<evidence type="ECO:0000256" key="6">
    <source>
        <dbReference type="ARBA" id="ARBA00022989"/>
    </source>
</evidence>
<proteinExistence type="predicted"/>
<evidence type="ECO:0000256" key="3">
    <source>
        <dbReference type="ARBA" id="ARBA00022679"/>
    </source>
</evidence>
<keyword evidence="5" id="KW-0448">Lipopolysaccharide biosynthesis</keyword>
<dbReference type="EMBL" id="AP027151">
    <property type="protein sequence ID" value="BDV41753.1"/>
    <property type="molecule type" value="Genomic_DNA"/>
</dbReference>
<reference evidence="10 11" key="1">
    <citation type="submission" date="2022-12" db="EMBL/GenBank/DDBJ databases">
        <title>Polyphasic characterization of Geotalea uranireducens NIT-SL11 newly isolated from a complex of sewage sludge and microbially reduced graphene oxide.</title>
        <authorList>
            <person name="Xie L."/>
            <person name="Yoshida N."/>
            <person name="Meng L."/>
        </authorList>
    </citation>
    <scope>NUCLEOTIDE SEQUENCE [LARGE SCALE GENOMIC DNA]</scope>
    <source>
        <strain evidence="10 11">NIT-SL11</strain>
    </source>
</reference>
<keyword evidence="6 8" id="KW-1133">Transmembrane helix</keyword>
<feature type="transmembrane region" description="Helical" evidence="8">
    <location>
        <begin position="238"/>
        <end position="256"/>
    </location>
</feature>
<evidence type="ECO:0000313" key="10">
    <source>
        <dbReference type="EMBL" id="BDV41753.1"/>
    </source>
</evidence>
<keyword evidence="1" id="KW-1003">Cell membrane</keyword>
<evidence type="ECO:0000313" key="11">
    <source>
        <dbReference type="Proteomes" id="UP001317705"/>
    </source>
</evidence>
<evidence type="ECO:0000256" key="7">
    <source>
        <dbReference type="ARBA" id="ARBA00023136"/>
    </source>
</evidence>
<evidence type="ECO:0000256" key="5">
    <source>
        <dbReference type="ARBA" id="ARBA00022985"/>
    </source>
</evidence>
<protein>
    <submittedName>
        <fullName evidence="10">Glycosyl transferase</fullName>
    </submittedName>
</protein>
<dbReference type="SUPFAM" id="SSF53448">
    <property type="entry name" value="Nucleotide-diphospho-sugar transferases"/>
    <property type="match status" value="1"/>
</dbReference>
<keyword evidence="7 8" id="KW-0472">Membrane</keyword>
<dbReference type="InterPro" id="IPR050256">
    <property type="entry name" value="Glycosyltransferase_2"/>
</dbReference>
<dbReference type="CDD" id="cd04187">
    <property type="entry name" value="DPM1_like_bac"/>
    <property type="match status" value="1"/>
</dbReference>
<accession>A0ABN6VNF5</accession>
<name>A0ABN6VNF5_9BACT</name>
<keyword evidence="4 8" id="KW-0812">Transmembrane</keyword>
<evidence type="ECO:0000256" key="1">
    <source>
        <dbReference type="ARBA" id="ARBA00022475"/>
    </source>
</evidence>
<dbReference type="GO" id="GO:0016740">
    <property type="term" value="F:transferase activity"/>
    <property type="evidence" value="ECO:0007669"/>
    <property type="project" value="UniProtKB-KW"/>
</dbReference>
<organism evidence="10 11">
    <name type="scientific">Geotalea uraniireducens</name>
    <dbReference type="NCBI Taxonomy" id="351604"/>
    <lineage>
        <taxon>Bacteria</taxon>
        <taxon>Pseudomonadati</taxon>
        <taxon>Thermodesulfobacteriota</taxon>
        <taxon>Desulfuromonadia</taxon>
        <taxon>Geobacterales</taxon>
        <taxon>Geobacteraceae</taxon>
        <taxon>Geotalea</taxon>
    </lineage>
</organism>
<keyword evidence="2" id="KW-0328">Glycosyltransferase</keyword>
<feature type="transmembrane region" description="Helical" evidence="8">
    <location>
        <begin position="268"/>
        <end position="289"/>
    </location>
</feature>
<evidence type="ECO:0000259" key="9">
    <source>
        <dbReference type="Pfam" id="PF00535"/>
    </source>
</evidence>
<dbReference type="InterPro" id="IPR001173">
    <property type="entry name" value="Glyco_trans_2-like"/>
</dbReference>
<dbReference type="PANTHER" id="PTHR48090">
    <property type="entry name" value="UNDECAPRENYL-PHOSPHATE 4-DEOXY-4-FORMAMIDO-L-ARABINOSE TRANSFERASE-RELATED"/>
    <property type="match status" value="1"/>
</dbReference>
<dbReference type="PANTHER" id="PTHR48090:SF3">
    <property type="entry name" value="UNDECAPRENYL-PHOSPHATE 4-DEOXY-4-FORMAMIDO-L-ARABINOSE TRANSFERASE"/>
    <property type="match status" value="1"/>
</dbReference>